<evidence type="ECO:0000313" key="1">
    <source>
        <dbReference type="EMBL" id="CCG06574.1"/>
    </source>
</evidence>
<reference evidence="1 2" key="1">
    <citation type="submission" date="2012-02" db="EMBL/GenBank/DDBJ databases">
        <title>Shotgun genome sequence of Phaeospirillum photometricum DSM 122.</title>
        <authorList>
            <person name="Duquesne K."/>
            <person name="Sturgis J."/>
        </authorList>
    </citation>
    <scope>NUCLEOTIDE SEQUENCE [LARGE SCALE GENOMIC DNA]</scope>
    <source>
        <strain evidence="2">DSM122</strain>
    </source>
</reference>
<organism evidence="1 2">
    <name type="scientific">Pararhodospirillum photometricum DSM 122</name>
    <dbReference type="NCBI Taxonomy" id="1150469"/>
    <lineage>
        <taxon>Bacteria</taxon>
        <taxon>Pseudomonadati</taxon>
        <taxon>Pseudomonadota</taxon>
        <taxon>Alphaproteobacteria</taxon>
        <taxon>Rhodospirillales</taxon>
        <taxon>Rhodospirillaceae</taxon>
        <taxon>Pararhodospirillum</taxon>
    </lineage>
</organism>
<name>H6SIG0_PARPM</name>
<dbReference type="EMBL" id="HE663493">
    <property type="protein sequence ID" value="CCG06574.1"/>
    <property type="molecule type" value="Genomic_DNA"/>
</dbReference>
<proteinExistence type="predicted"/>
<feature type="non-terminal residue" evidence="1">
    <location>
        <position position="1"/>
    </location>
</feature>
<keyword evidence="2" id="KW-1185">Reference proteome</keyword>
<dbReference type="HOGENOM" id="CLU_2283527_0_0_5"/>
<accession>H6SIG0</accession>
<gene>
    <name evidence="1" type="ORF">RSPPHO_03235</name>
</gene>
<evidence type="ECO:0000313" key="2">
    <source>
        <dbReference type="Proteomes" id="UP000033220"/>
    </source>
</evidence>
<dbReference type="AlphaFoldDB" id="H6SIG0"/>
<sequence length="102" mass="11189">SPGSRLACPTCASDYGTRNGYLMSRSRQAFMLAPVAGHRGLRAGQTWRGTPSPFALGYAVTPPWCWSMVRCKYTSTTTARLAAFWRYTTRGAPSPRRGASRP</sequence>
<protein>
    <submittedName>
        <fullName evidence="1">Uncharacterized protein</fullName>
    </submittedName>
</protein>
<dbReference type="Proteomes" id="UP000033220">
    <property type="component" value="Chromosome DSM 122"/>
</dbReference>
<dbReference type="KEGG" id="rpm:RSPPHO_03235"/>